<comment type="subcellular location">
    <subcellularLocation>
        <location evidence="1">Membrane</location>
        <topology evidence="1">Multi-pass membrane protein</topology>
    </subcellularLocation>
</comment>
<evidence type="ECO:0000313" key="8">
    <source>
        <dbReference type="EMBL" id="GER90483.1"/>
    </source>
</evidence>
<keyword evidence="5 6" id="KW-0472">Membrane</keyword>
<comment type="similarity">
    <text evidence="2">Belongs to the EamA transporter family.</text>
</comment>
<evidence type="ECO:0000256" key="3">
    <source>
        <dbReference type="ARBA" id="ARBA00022692"/>
    </source>
</evidence>
<evidence type="ECO:0000256" key="1">
    <source>
        <dbReference type="ARBA" id="ARBA00004141"/>
    </source>
</evidence>
<dbReference type="SUPFAM" id="SSF103481">
    <property type="entry name" value="Multidrug resistance efflux transporter EmrE"/>
    <property type="match status" value="1"/>
</dbReference>
<feature type="domain" description="EamA" evidence="7">
    <location>
        <begin position="2"/>
        <end position="129"/>
    </location>
</feature>
<feature type="transmembrane region" description="Helical" evidence="6">
    <location>
        <begin position="60"/>
        <end position="78"/>
    </location>
</feature>
<organism evidence="8 9">
    <name type="scientific">Dictyobacter vulcani</name>
    <dbReference type="NCBI Taxonomy" id="2607529"/>
    <lineage>
        <taxon>Bacteria</taxon>
        <taxon>Bacillati</taxon>
        <taxon>Chloroflexota</taxon>
        <taxon>Ktedonobacteria</taxon>
        <taxon>Ktedonobacterales</taxon>
        <taxon>Dictyobacteraceae</taxon>
        <taxon>Dictyobacter</taxon>
    </lineage>
</organism>
<evidence type="ECO:0000256" key="4">
    <source>
        <dbReference type="ARBA" id="ARBA00022989"/>
    </source>
</evidence>
<dbReference type="InterPro" id="IPR050638">
    <property type="entry name" value="AA-Vitamin_Transporters"/>
</dbReference>
<evidence type="ECO:0000256" key="6">
    <source>
        <dbReference type="SAM" id="Phobius"/>
    </source>
</evidence>
<dbReference type="Proteomes" id="UP000326912">
    <property type="component" value="Unassembled WGS sequence"/>
</dbReference>
<feature type="transmembrane region" description="Helical" evidence="6">
    <location>
        <begin position="29"/>
        <end position="48"/>
    </location>
</feature>
<dbReference type="PANTHER" id="PTHR32322:SF9">
    <property type="entry name" value="AMINO-ACID METABOLITE EFFLUX PUMP-RELATED"/>
    <property type="match status" value="1"/>
</dbReference>
<dbReference type="GO" id="GO:0016020">
    <property type="term" value="C:membrane"/>
    <property type="evidence" value="ECO:0007669"/>
    <property type="project" value="UniProtKB-SubCell"/>
</dbReference>
<dbReference type="Pfam" id="PF00892">
    <property type="entry name" value="EamA"/>
    <property type="match status" value="1"/>
</dbReference>
<proteinExistence type="inferred from homology"/>
<feature type="transmembrane region" description="Helical" evidence="6">
    <location>
        <begin position="115"/>
        <end position="134"/>
    </location>
</feature>
<dbReference type="EMBL" id="BKZW01000002">
    <property type="protein sequence ID" value="GER90483.1"/>
    <property type="molecule type" value="Genomic_DNA"/>
</dbReference>
<feature type="transmembrane region" description="Helical" evidence="6">
    <location>
        <begin position="84"/>
        <end position="106"/>
    </location>
</feature>
<keyword evidence="3 6" id="KW-0812">Transmembrane</keyword>
<dbReference type="InterPro" id="IPR000620">
    <property type="entry name" value="EamA_dom"/>
</dbReference>
<evidence type="ECO:0000313" key="9">
    <source>
        <dbReference type="Proteomes" id="UP000326912"/>
    </source>
</evidence>
<evidence type="ECO:0000259" key="7">
    <source>
        <dbReference type="Pfam" id="PF00892"/>
    </source>
</evidence>
<accession>A0A5J4KS41</accession>
<dbReference type="PANTHER" id="PTHR32322">
    <property type="entry name" value="INNER MEMBRANE TRANSPORTER"/>
    <property type="match status" value="1"/>
</dbReference>
<comment type="caution">
    <text evidence="8">The sequence shown here is derived from an EMBL/GenBank/DDBJ whole genome shotgun (WGS) entry which is preliminary data.</text>
</comment>
<protein>
    <recommendedName>
        <fullName evidence="7">EamA domain-containing protein</fullName>
    </recommendedName>
</protein>
<name>A0A5J4KS41_9CHLR</name>
<feature type="transmembrane region" description="Helical" evidence="6">
    <location>
        <begin position="140"/>
        <end position="160"/>
    </location>
</feature>
<reference evidence="8 9" key="1">
    <citation type="submission" date="2019-10" db="EMBL/GenBank/DDBJ databases">
        <title>Dictyobacter vulcani sp. nov., within the class Ktedonobacteria, isolated from soil of volcanic Mt. Zao.</title>
        <authorList>
            <person name="Zheng Y."/>
            <person name="Wang C.M."/>
            <person name="Sakai Y."/>
            <person name="Abe K."/>
            <person name="Yokota A."/>
            <person name="Yabe S."/>
        </authorList>
    </citation>
    <scope>NUCLEOTIDE SEQUENCE [LARGE SCALE GENOMIC DNA]</scope>
    <source>
        <strain evidence="8 9">W12</strain>
    </source>
</reference>
<keyword evidence="4 6" id="KW-1133">Transmembrane helix</keyword>
<sequence length="164" mass="17326">MLFLLAVMWGGSFLFMRVAAPVLGPVVLIELRVGIAGLALLLYTKAIGRALDLRARWKHYLAVGIINSAIPFTLIATSELYLTAGLAAILNATTPLFGAIVAALWIKDRLTLKKIIGLILGIIGVVVLVGWSPLPLTSGVLLGILAMLGASTFYGSVGCIRKSI</sequence>
<evidence type="ECO:0000256" key="2">
    <source>
        <dbReference type="ARBA" id="ARBA00007362"/>
    </source>
</evidence>
<evidence type="ECO:0000256" key="5">
    <source>
        <dbReference type="ARBA" id="ARBA00023136"/>
    </source>
</evidence>
<dbReference type="AlphaFoldDB" id="A0A5J4KS41"/>
<gene>
    <name evidence="8" type="ORF">KDW_46450</name>
</gene>
<dbReference type="InterPro" id="IPR037185">
    <property type="entry name" value="EmrE-like"/>
</dbReference>
<keyword evidence="9" id="KW-1185">Reference proteome</keyword>